<dbReference type="PROSITE" id="PS50825">
    <property type="entry name" value="HYR"/>
    <property type="match status" value="1"/>
</dbReference>
<dbReference type="OrthoDB" id="10045365at2759"/>
<proteinExistence type="predicted"/>
<protein>
    <submittedName>
        <fullName evidence="1">(salmon louse) hypothetical protein</fullName>
    </submittedName>
</protein>
<accession>A0A7R8D0A9</accession>
<dbReference type="InterPro" id="IPR003410">
    <property type="entry name" value="HYR_dom"/>
</dbReference>
<dbReference type="AlphaFoldDB" id="A0A7R8D0A9"/>
<organism evidence="1 2">
    <name type="scientific">Lepeophtheirus salmonis</name>
    <name type="common">Salmon louse</name>
    <name type="synonym">Caligus salmonis</name>
    <dbReference type="NCBI Taxonomy" id="72036"/>
    <lineage>
        <taxon>Eukaryota</taxon>
        <taxon>Metazoa</taxon>
        <taxon>Ecdysozoa</taxon>
        <taxon>Arthropoda</taxon>
        <taxon>Crustacea</taxon>
        <taxon>Multicrustacea</taxon>
        <taxon>Hexanauplia</taxon>
        <taxon>Copepoda</taxon>
        <taxon>Siphonostomatoida</taxon>
        <taxon>Caligidae</taxon>
        <taxon>Lepeophtheirus</taxon>
    </lineage>
</organism>
<sequence length="119" mass="14010">MITNKLSGELFQYGRHTIIYEAGDDHGNKIRCMFHFNVIRRKRRKKLKRKKGRREWVLCRIGSTGRQIKLLMSNVPKGSTFCPNYCEYTNTESIEDMDENNPKNLCQAIILEPFKPKCL</sequence>
<name>A0A7R8D0A9_LEPSM</name>
<evidence type="ECO:0000313" key="2">
    <source>
        <dbReference type="Proteomes" id="UP000675881"/>
    </source>
</evidence>
<dbReference type="Proteomes" id="UP000675881">
    <property type="component" value="Chromosome 6"/>
</dbReference>
<evidence type="ECO:0000313" key="1">
    <source>
        <dbReference type="EMBL" id="CAF2982362.1"/>
    </source>
</evidence>
<dbReference type="EMBL" id="HG994585">
    <property type="protein sequence ID" value="CAF2982362.1"/>
    <property type="molecule type" value="Genomic_DNA"/>
</dbReference>
<gene>
    <name evidence="1" type="ORF">LSAA_11558</name>
</gene>
<keyword evidence="2" id="KW-1185">Reference proteome</keyword>
<reference evidence="1" key="1">
    <citation type="submission" date="2021-02" db="EMBL/GenBank/DDBJ databases">
        <authorList>
            <person name="Bekaert M."/>
        </authorList>
    </citation>
    <scope>NUCLEOTIDE SEQUENCE</scope>
    <source>
        <strain evidence="1">IoA-00</strain>
    </source>
</reference>